<organism evidence="12 13">
    <name type="scientific">Pseudomonas oryzihabitans</name>
    <dbReference type="NCBI Taxonomy" id="47885"/>
    <lineage>
        <taxon>Bacteria</taxon>
        <taxon>Pseudomonadati</taxon>
        <taxon>Pseudomonadota</taxon>
        <taxon>Gammaproteobacteria</taxon>
        <taxon>Pseudomonadales</taxon>
        <taxon>Pseudomonadaceae</taxon>
        <taxon>Pseudomonas</taxon>
    </lineage>
</organism>
<comment type="function">
    <text evidence="1">Transfers dimethylallyl groups to AMP as part of the biosynthesis of cytokinin phytohormones.</text>
</comment>
<evidence type="ECO:0000313" key="13">
    <source>
        <dbReference type="Proteomes" id="UP001268036"/>
    </source>
</evidence>
<dbReference type="Gene3D" id="1.10.287.890">
    <property type="entry name" value="Crystal structure of tRNA isopentenylpyrophosphate transferase (bh2366) domain"/>
    <property type="match status" value="1"/>
</dbReference>
<evidence type="ECO:0000256" key="9">
    <source>
        <dbReference type="ARBA" id="ARBA00047975"/>
    </source>
</evidence>
<comment type="similarity">
    <text evidence="2">Belongs to the IPP transferase family.</text>
</comment>
<protein>
    <recommendedName>
        <fullName evidence="4 10">Adenylate dimethylallyltransferase</fullName>
        <ecNumber evidence="3 10">2.5.1.27</ecNumber>
    </recommendedName>
    <alternativeName>
        <fullName evidence="10">Isopentenyl transferase</fullName>
    </alternativeName>
</protein>
<dbReference type="InterPro" id="IPR002648">
    <property type="entry name" value="Tzs"/>
</dbReference>
<sequence>MNMHFIWGPTCTGKTAVSIEIAKATGWPVIALDRVQCCSDIAVGSGRPAAEELQATRRLYLDERSVKQGIPTAEEAHERLKALVDQLRQQEDGLILEGGSISLLNRMVADPYWEQPFTWQLHRLRLDSAQTFLSRAQARVETMLQGSPGLLDELLAAWREPLARPVIADVDGYRQAIAFARQHELAVEALPDLSDSLRRQLISDIAQEYLEHARWQERDFPDIPKSWRIQGSGQPSIANSYR</sequence>
<dbReference type="InterPro" id="IPR027417">
    <property type="entry name" value="P-loop_NTPase"/>
</dbReference>
<keyword evidence="7" id="KW-0547">Nucleotide-binding</keyword>
<comment type="catalytic activity">
    <reaction evidence="9 10">
        <text>dimethylallyl diphosphate + AMP = N(6)-(dimethylallyl)adenosine 5'-phosphate + diphosphate</text>
        <dbReference type="Rhea" id="RHEA:15285"/>
        <dbReference type="ChEBI" id="CHEBI:33019"/>
        <dbReference type="ChEBI" id="CHEBI:57526"/>
        <dbReference type="ChEBI" id="CHEBI:57623"/>
        <dbReference type="ChEBI" id="CHEBI:456215"/>
        <dbReference type="EC" id="2.5.1.27"/>
    </reaction>
</comment>
<gene>
    <name evidence="12" type="ORF">QE440_002911</name>
</gene>
<feature type="coiled-coil region" evidence="11">
    <location>
        <begin position="70"/>
        <end position="97"/>
    </location>
</feature>
<dbReference type="GO" id="GO:0005524">
    <property type="term" value="F:ATP binding"/>
    <property type="evidence" value="ECO:0007669"/>
    <property type="project" value="UniProtKB-KW"/>
</dbReference>
<keyword evidence="5 10" id="KW-0808">Transferase</keyword>
<evidence type="ECO:0000313" key="12">
    <source>
        <dbReference type="EMBL" id="MDR6235170.1"/>
    </source>
</evidence>
<dbReference type="Pfam" id="PF01745">
    <property type="entry name" value="IPT"/>
    <property type="match status" value="1"/>
</dbReference>
<dbReference type="InterPro" id="IPR039657">
    <property type="entry name" value="Dimethylallyltransferase"/>
</dbReference>
<dbReference type="GO" id="GO:0009824">
    <property type="term" value="F:AMP dimethylallyltransferase activity"/>
    <property type="evidence" value="ECO:0007669"/>
    <property type="project" value="UniProtKB-UniRule"/>
</dbReference>
<dbReference type="Gene3D" id="3.40.50.300">
    <property type="entry name" value="P-loop containing nucleotide triphosphate hydrolases"/>
    <property type="match status" value="1"/>
</dbReference>
<keyword evidence="6 10" id="KW-0203">Cytokinin biosynthesis</keyword>
<reference evidence="12" key="1">
    <citation type="submission" date="2023-08" db="EMBL/GenBank/DDBJ databases">
        <title>Functional and genomic diversity of the sorghum phyllosphere microbiome.</title>
        <authorList>
            <person name="Shade A."/>
        </authorList>
    </citation>
    <scope>NUCLEOTIDE SEQUENCE</scope>
    <source>
        <strain evidence="12">SORGH_AS_0201</strain>
    </source>
</reference>
<keyword evidence="8" id="KW-0067">ATP-binding</keyword>
<dbReference type="PANTHER" id="PTHR11088">
    <property type="entry name" value="TRNA DIMETHYLALLYLTRANSFERASE"/>
    <property type="match status" value="1"/>
</dbReference>
<accession>A0AAJ2F067</accession>
<dbReference type="SUPFAM" id="SSF52540">
    <property type="entry name" value="P-loop containing nucleoside triphosphate hydrolases"/>
    <property type="match status" value="1"/>
</dbReference>
<dbReference type="GO" id="GO:0009691">
    <property type="term" value="P:cytokinin biosynthetic process"/>
    <property type="evidence" value="ECO:0007669"/>
    <property type="project" value="UniProtKB-UniRule"/>
</dbReference>
<evidence type="ECO:0000256" key="11">
    <source>
        <dbReference type="SAM" id="Coils"/>
    </source>
</evidence>
<evidence type="ECO:0000256" key="5">
    <source>
        <dbReference type="ARBA" id="ARBA00022679"/>
    </source>
</evidence>
<dbReference type="Proteomes" id="UP001268036">
    <property type="component" value="Unassembled WGS sequence"/>
</dbReference>
<evidence type="ECO:0000256" key="2">
    <source>
        <dbReference type="ARBA" id="ARBA00005842"/>
    </source>
</evidence>
<comment type="caution">
    <text evidence="12">The sequence shown here is derived from an EMBL/GenBank/DDBJ whole genome shotgun (WGS) entry which is preliminary data.</text>
</comment>
<evidence type="ECO:0000256" key="4">
    <source>
        <dbReference type="ARBA" id="ARBA00016587"/>
    </source>
</evidence>
<dbReference type="GO" id="GO:0052381">
    <property type="term" value="F:tRNA dimethylallyltransferase activity"/>
    <property type="evidence" value="ECO:0007669"/>
    <property type="project" value="TreeGrafter"/>
</dbReference>
<keyword evidence="11" id="KW-0175">Coiled coil</keyword>
<name>A0AAJ2F067_9PSED</name>
<evidence type="ECO:0000256" key="7">
    <source>
        <dbReference type="ARBA" id="ARBA00022741"/>
    </source>
</evidence>
<evidence type="ECO:0000256" key="6">
    <source>
        <dbReference type="ARBA" id="ARBA00022712"/>
    </source>
</evidence>
<dbReference type="PANTHER" id="PTHR11088:SF89">
    <property type="entry name" value="TRNA DIMETHYLALLYLTRANSFERASE"/>
    <property type="match status" value="1"/>
</dbReference>
<evidence type="ECO:0000256" key="3">
    <source>
        <dbReference type="ARBA" id="ARBA00012383"/>
    </source>
</evidence>
<dbReference type="PIRSF" id="PIRSF000507">
    <property type="entry name" value="IPT"/>
    <property type="match status" value="1"/>
</dbReference>
<evidence type="ECO:0000256" key="8">
    <source>
        <dbReference type="ARBA" id="ARBA00022840"/>
    </source>
</evidence>
<dbReference type="EC" id="2.5.1.27" evidence="3 10"/>
<evidence type="ECO:0000256" key="1">
    <source>
        <dbReference type="ARBA" id="ARBA00002623"/>
    </source>
</evidence>
<evidence type="ECO:0000256" key="10">
    <source>
        <dbReference type="PIRNR" id="PIRNR000507"/>
    </source>
</evidence>
<proteinExistence type="inferred from homology"/>
<dbReference type="GO" id="GO:0006400">
    <property type="term" value="P:tRNA modification"/>
    <property type="evidence" value="ECO:0007669"/>
    <property type="project" value="TreeGrafter"/>
</dbReference>
<dbReference type="EMBL" id="JAVJAF010000001">
    <property type="protein sequence ID" value="MDR6235170.1"/>
    <property type="molecule type" value="Genomic_DNA"/>
</dbReference>
<dbReference type="AlphaFoldDB" id="A0AAJ2F067"/>